<sequence>MKKLVLAAAILAATTLSAFAQKQPPGVSEAVAGLVSQPGKHTAFTLDHDLLDAFLGDGGLPPAALTGITFERYSYSQPAFYVPENMHAIAAMYQAAGWKHLVDANTTPGQSAQPTKPITDLWMHMDGARFDHITVLIRGPYQMNLIEVSGMLRPLDLVHLGGHFGIPKVDPNTVMVPAPQEVPPPPPQ</sequence>
<feature type="signal peptide" evidence="1">
    <location>
        <begin position="1"/>
        <end position="20"/>
    </location>
</feature>
<feature type="chain" id="PRO_5045732274" description="DUF4252 domain-containing protein" evidence="1">
    <location>
        <begin position="21"/>
        <end position="188"/>
    </location>
</feature>
<dbReference type="RefSeq" id="WP_263369582.1">
    <property type="nucleotide sequence ID" value="NZ_JAGSYD010000001.1"/>
</dbReference>
<gene>
    <name evidence="2" type="ORF">ACFQBQ_09815</name>
</gene>
<evidence type="ECO:0008006" key="4">
    <source>
        <dbReference type="Google" id="ProtNLM"/>
    </source>
</evidence>
<keyword evidence="1" id="KW-0732">Signal</keyword>
<reference evidence="3" key="1">
    <citation type="journal article" date="2019" name="Int. J. Syst. Evol. Microbiol.">
        <title>The Global Catalogue of Microorganisms (GCM) 10K type strain sequencing project: providing services to taxonomists for standard genome sequencing and annotation.</title>
        <authorList>
            <consortium name="The Broad Institute Genomics Platform"/>
            <consortium name="The Broad Institute Genome Sequencing Center for Infectious Disease"/>
            <person name="Wu L."/>
            <person name="Ma J."/>
        </authorList>
    </citation>
    <scope>NUCLEOTIDE SEQUENCE [LARGE SCALE GENOMIC DNA]</scope>
    <source>
        <strain evidence="3">CGMCC 1.16026</strain>
    </source>
</reference>
<evidence type="ECO:0000256" key="1">
    <source>
        <dbReference type="SAM" id="SignalP"/>
    </source>
</evidence>
<comment type="caution">
    <text evidence="2">The sequence shown here is derived from an EMBL/GenBank/DDBJ whole genome shotgun (WGS) entry which is preliminary data.</text>
</comment>
<keyword evidence="3" id="KW-1185">Reference proteome</keyword>
<evidence type="ECO:0000313" key="2">
    <source>
        <dbReference type="EMBL" id="MFC6645869.1"/>
    </source>
</evidence>
<dbReference type="EMBL" id="JBHSWI010000001">
    <property type="protein sequence ID" value="MFC6645869.1"/>
    <property type="molecule type" value="Genomic_DNA"/>
</dbReference>
<protein>
    <recommendedName>
        <fullName evidence="4">DUF4252 domain-containing protein</fullName>
    </recommendedName>
</protein>
<accession>A0ABW1Z8T1</accession>
<proteinExistence type="predicted"/>
<evidence type="ECO:0000313" key="3">
    <source>
        <dbReference type="Proteomes" id="UP001596391"/>
    </source>
</evidence>
<organism evidence="2 3">
    <name type="scientific">Granulicella cerasi</name>
    <dbReference type="NCBI Taxonomy" id="741063"/>
    <lineage>
        <taxon>Bacteria</taxon>
        <taxon>Pseudomonadati</taxon>
        <taxon>Acidobacteriota</taxon>
        <taxon>Terriglobia</taxon>
        <taxon>Terriglobales</taxon>
        <taxon>Acidobacteriaceae</taxon>
        <taxon>Granulicella</taxon>
    </lineage>
</organism>
<dbReference type="Proteomes" id="UP001596391">
    <property type="component" value="Unassembled WGS sequence"/>
</dbReference>
<name>A0ABW1Z8T1_9BACT</name>